<protein>
    <submittedName>
        <fullName evidence="6">LacI family transcriptional regulator</fullName>
    </submittedName>
</protein>
<proteinExistence type="predicted"/>
<dbReference type="PROSITE" id="PS50932">
    <property type="entry name" value="HTH_LACI_2"/>
    <property type="match status" value="1"/>
</dbReference>
<evidence type="ECO:0000313" key="7">
    <source>
        <dbReference type="Proteomes" id="UP001652409"/>
    </source>
</evidence>
<dbReference type="PROSITE" id="PS00356">
    <property type="entry name" value="HTH_LACI_1"/>
    <property type="match status" value="1"/>
</dbReference>
<dbReference type="PROSITE" id="PS50943">
    <property type="entry name" value="HTH_CROC1"/>
    <property type="match status" value="1"/>
</dbReference>
<feature type="domain" description="HTH cro/C1-type" evidence="5">
    <location>
        <begin position="4"/>
        <end position="47"/>
    </location>
</feature>
<comment type="caution">
    <text evidence="6">The sequence shown here is derived from an EMBL/GenBank/DDBJ whole genome shotgun (WGS) entry which is preliminary data.</text>
</comment>
<dbReference type="RefSeq" id="WP_262582602.1">
    <property type="nucleotide sequence ID" value="NZ_JAOQJL010000003.1"/>
</dbReference>
<dbReference type="InterPro" id="IPR010982">
    <property type="entry name" value="Lambda_DNA-bd_dom_sf"/>
</dbReference>
<dbReference type="SUPFAM" id="SSF53822">
    <property type="entry name" value="Periplasmic binding protein-like I"/>
    <property type="match status" value="1"/>
</dbReference>
<dbReference type="CDD" id="cd01392">
    <property type="entry name" value="HTH_LacI"/>
    <property type="match status" value="1"/>
</dbReference>
<dbReference type="InterPro" id="IPR046335">
    <property type="entry name" value="LacI/GalR-like_sensor"/>
</dbReference>
<keyword evidence="3" id="KW-0804">Transcription</keyword>
<name>A0ABT2TRF5_9FIRM</name>
<dbReference type="PANTHER" id="PTHR30146:SF109">
    <property type="entry name" value="HTH-TYPE TRANSCRIPTIONAL REGULATOR GALS"/>
    <property type="match status" value="1"/>
</dbReference>
<dbReference type="SUPFAM" id="SSF47413">
    <property type="entry name" value="lambda repressor-like DNA-binding domains"/>
    <property type="match status" value="1"/>
</dbReference>
<dbReference type="InterPro" id="IPR001387">
    <property type="entry name" value="Cro/C1-type_HTH"/>
</dbReference>
<keyword evidence="2" id="KW-0238">DNA-binding</keyword>
<evidence type="ECO:0000259" key="4">
    <source>
        <dbReference type="PROSITE" id="PS50932"/>
    </source>
</evidence>
<dbReference type="InterPro" id="IPR000843">
    <property type="entry name" value="HTH_LacI"/>
</dbReference>
<dbReference type="Gene3D" id="3.40.50.2300">
    <property type="match status" value="2"/>
</dbReference>
<dbReference type="InterPro" id="IPR028082">
    <property type="entry name" value="Peripla_BP_I"/>
</dbReference>
<dbReference type="EMBL" id="JAOQJL010000003">
    <property type="protein sequence ID" value="MCU6764162.1"/>
    <property type="molecule type" value="Genomic_DNA"/>
</dbReference>
<dbReference type="Pfam" id="PF13377">
    <property type="entry name" value="Peripla_BP_3"/>
    <property type="match status" value="1"/>
</dbReference>
<evidence type="ECO:0000259" key="5">
    <source>
        <dbReference type="PROSITE" id="PS50943"/>
    </source>
</evidence>
<organism evidence="6 7">
    <name type="scientific">Blautia ammoniilytica</name>
    <dbReference type="NCBI Taxonomy" id="2981782"/>
    <lineage>
        <taxon>Bacteria</taxon>
        <taxon>Bacillati</taxon>
        <taxon>Bacillota</taxon>
        <taxon>Clostridia</taxon>
        <taxon>Lachnospirales</taxon>
        <taxon>Lachnospiraceae</taxon>
        <taxon>Blautia</taxon>
    </lineage>
</organism>
<dbReference type="Gene3D" id="1.10.260.40">
    <property type="entry name" value="lambda repressor-like DNA-binding domains"/>
    <property type="match status" value="1"/>
</dbReference>
<feature type="domain" description="HTH lacI-type" evidence="4">
    <location>
        <begin position="3"/>
        <end position="57"/>
    </location>
</feature>
<dbReference type="PRINTS" id="PR00036">
    <property type="entry name" value="HTHLACI"/>
</dbReference>
<keyword evidence="7" id="KW-1185">Reference proteome</keyword>
<evidence type="ECO:0000256" key="2">
    <source>
        <dbReference type="ARBA" id="ARBA00023125"/>
    </source>
</evidence>
<dbReference type="PANTHER" id="PTHR30146">
    <property type="entry name" value="LACI-RELATED TRANSCRIPTIONAL REPRESSOR"/>
    <property type="match status" value="1"/>
</dbReference>
<dbReference type="SMART" id="SM00354">
    <property type="entry name" value="HTH_LACI"/>
    <property type="match status" value="1"/>
</dbReference>
<reference evidence="6 7" key="1">
    <citation type="journal article" date="2021" name="ISME Commun">
        <title>Automated analysis of genomic sequences facilitates high-throughput and comprehensive description of bacteria.</title>
        <authorList>
            <person name="Hitch T.C.A."/>
        </authorList>
    </citation>
    <scope>NUCLEOTIDE SEQUENCE [LARGE SCALE GENOMIC DNA]</scope>
    <source>
        <strain evidence="6 7">Sanger_23</strain>
    </source>
</reference>
<sequence length="331" mass="37329">MRATLNDIAKKVGVSQSTVSRVINGTAPISDEMKNKVYKAMKELNYHPNSLARNLAKGKSLTIGLVVDADNENAFANTFFTRSVYAMEKVAQRNGYSLLITNDVEEKSSPACELIFGHRVDGLILTASELNQNILSALKNENIPWIVMGEKPEKNETMNWVDMDNFQGSVKAVEHLINCGYKKIAYAADDLDAMFTKRRIQGYEKALDKKDTCIIFKEKNKEELERKIIKATEQENVDAFLCSNNIIAFHVLQAMKKIGKQVPKEIGIVTFDNYPFAEYMDPPLTVVDIDTYKLGEMAAEVLINKIKDQDYIQRENLISTELIVRASTQNV</sequence>
<evidence type="ECO:0000256" key="3">
    <source>
        <dbReference type="ARBA" id="ARBA00023163"/>
    </source>
</evidence>
<dbReference type="CDD" id="cd06267">
    <property type="entry name" value="PBP1_LacI_sugar_binding-like"/>
    <property type="match status" value="1"/>
</dbReference>
<evidence type="ECO:0000256" key="1">
    <source>
        <dbReference type="ARBA" id="ARBA00023015"/>
    </source>
</evidence>
<accession>A0ABT2TRF5</accession>
<evidence type="ECO:0000313" key="6">
    <source>
        <dbReference type="EMBL" id="MCU6764162.1"/>
    </source>
</evidence>
<dbReference type="Pfam" id="PF00356">
    <property type="entry name" value="LacI"/>
    <property type="match status" value="1"/>
</dbReference>
<keyword evidence="1" id="KW-0805">Transcription regulation</keyword>
<gene>
    <name evidence="6" type="ORF">OCV61_01905</name>
</gene>
<dbReference type="Proteomes" id="UP001652409">
    <property type="component" value="Unassembled WGS sequence"/>
</dbReference>